<dbReference type="Pfam" id="PF04860">
    <property type="entry name" value="Phage_portal"/>
    <property type="match status" value="1"/>
</dbReference>
<organism evidence="1 2">
    <name type="scientific">Aeromonas rivipollensis</name>
    <dbReference type="NCBI Taxonomy" id="948519"/>
    <lineage>
        <taxon>Bacteria</taxon>
        <taxon>Pseudomonadati</taxon>
        <taxon>Pseudomonadota</taxon>
        <taxon>Gammaproteobacteria</taxon>
        <taxon>Aeromonadales</taxon>
        <taxon>Aeromonadaceae</taxon>
        <taxon>Aeromonas</taxon>
    </lineage>
</organism>
<gene>
    <name evidence="1" type="ORF">G4911_08635</name>
</gene>
<dbReference type="RefSeq" id="WP_163148148.1">
    <property type="nucleotide sequence ID" value="NZ_JAAIKZ010000014.1"/>
</dbReference>
<name>A0AAW9YAK7_9GAMM</name>
<evidence type="ECO:0000313" key="2">
    <source>
        <dbReference type="Proteomes" id="UP000480681"/>
    </source>
</evidence>
<protein>
    <submittedName>
        <fullName evidence="1">Phage portal protein</fullName>
    </submittedName>
</protein>
<comment type="caution">
    <text evidence="1">The sequence shown here is derived from an EMBL/GenBank/DDBJ whole genome shotgun (WGS) entry which is preliminary data.</text>
</comment>
<dbReference type="InterPro" id="IPR006944">
    <property type="entry name" value="Phage/GTA_portal"/>
</dbReference>
<sequence>MLNKNLGQHFNKKSADSSPYNVGPFNISSFGDYQPNYLQEPTALACLKIICNTVSSLPIECKYEGKKYNEFSEKLPDGVSVLVRKPNDDETISQLSSKIAANLVCHSEAYLQIKMIGAKNGIGGRLRSIECIPTGNVTRTQDGNGKWKYGGVDNQNKRIISEEIVRLTGVSLDSRVVNILKNSKEIFNLSLNGIQSASNNHKRGPKNAGFIQYEEKLKDETYNRLDARLNSLGNDDSTGDIVILDKGATFTPNPFNMKDTQLAESMELSVEQIAMLMGVPLQLLGGTGDSSFKDMNEIRQGFLSITINPIIKAIEDAIHNKLNYEYIIDYQEKDFLNSNYETRVRLGMEMFKLGLVSNIETRATADMDSDGIEERFVIESNNNSFGQQEEQQREITNE</sequence>
<dbReference type="AlphaFoldDB" id="A0AAW9YAK7"/>
<proteinExistence type="predicted"/>
<dbReference type="EMBL" id="JAAIKZ010000014">
    <property type="protein sequence ID" value="NEX74804.1"/>
    <property type="molecule type" value="Genomic_DNA"/>
</dbReference>
<evidence type="ECO:0000313" key="1">
    <source>
        <dbReference type="EMBL" id="NEX74804.1"/>
    </source>
</evidence>
<accession>A0AAW9YAK7</accession>
<dbReference type="Proteomes" id="UP000480681">
    <property type="component" value="Unassembled WGS sequence"/>
</dbReference>
<reference evidence="1 2" key="1">
    <citation type="submission" date="2020-02" db="EMBL/GenBank/DDBJ databases">
        <title>Genome sequencing of Aeromonas rivipollensis.</title>
        <authorList>
            <person name="Fono-Tamo Ubani E.K."/>
            <person name="Lekota K.E."/>
        </authorList>
    </citation>
    <scope>NUCLEOTIDE SEQUENCE [LARGE SCALE GENOMIC DNA]</scope>
    <source>
        <strain evidence="1 2">G87</strain>
    </source>
</reference>